<feature type="domain" description="Carbohydrate kinase PfkB" evidence="5">
    <location>
        <begin position="1"/>
        <end position="292"/>
    </location>
</feature>
<dbReference type="InterPro" id="IPR011611">
    <property type="entry name" value="PfkB_dom"/>
</dbReference>
<dbReference type="InterPro" id="IPR002173">
    <property type="entry name" value="Carboh/pur_kinase_PfkB_CS"/>
</dbReference>
<dbReference type="AlphaFoldDB" id="A0A845QGP1"/>
<dbReference type="GO" id="GO:0016301">
    <property type="term" value="F:kinase activity"/>
    <property type="evidence" value="ECO:0007669"/>
    <property type="project" value="UniProtKB-KW"/>
</dbReference>
<keyword evidence="7" id="KW-1185">Reference proteome</keyword>
<dbReference type="InterPro" id="IPR029056">
    <property type="entry name" value="Ribokinase-like"/>
</dbReference>
<dbReference type="InterPro" id="IPR002139">
    <property type="entry name" value="Ribo/fructo_kinase"/>
</dbReference>
<dbReference type="Proteomes" id="UP000446866">
    <property type="component" value="Unassembled WGS sequence"/>
</dbReference>
<dbReference type="PANTHER" id="PTHR10584:SF166">
    <property type="entry name" value="RIBOKINASE"/>
    <property type="match status" value="1"/>
</dbReference>
<dbReference type="SUPFAM" id="SSF53613">
    <property type="entry name" value="Ribokinase-like"/>
    <property type="match status" value="1"/>
</dbReference>
<dbReference type="Gene3D" id="3.40.1190.20">
    <property type="match status" value="1"/>
</dbReference>
<dbReference type="PRINTS" id="PR00990">
    <property type="entry name" value="RIBOKINASE"/>
</dbReference>
<dbReference type="PROSITE" id="PS00584">
    <property type="entry name" value="PFKB_KINASES_2"/>
    <property type="match status" value="1"/>
</dbReference>
<evidence type="ECO:0000256" key="4">
    <source>
        <dbReference type="RuleBase" id="RU003704"/>
    </source>
</evidence>
<dbReference type="EMBL" id="QXWK01000003">
    <property type="protein sequence ID" value="NBH60576.1"/>
    <property type="molecule type" value="Genomic_DNA"/>
</dbReference>
<evidence type="ECO:0000256" key="1">
    <source>
        <dbReference type="ARBA" id="ARBA00010688"/>
    </source>
</evidence>
<dbReference type="RefSeq" id="WP_160200875.1">
    <property type="nucleotide sequence ID" value="NZ_QXWK01000003.1"/>
</dbReference>
<keyword evidence="2 4" id="KW-0808">Transferase</keyword>
<dbReference type="GO" id="GO:0006796">
    <property type="term" value="P:phosphate-containing compound metabolic process"/>
    <property type="evidence" value="ECO:0007669"/>
    <property type="project" value="UniProtKB-ARBA"/>
</dbReference>
<dbReference type="PANTHER" id="PTHR10584">
    <property type="entry name" value="SUGAR KINASE"/>
    <property type="match status" value="1"/>
</dbReference>
<comment type="similarity">
    <text evidence="1 4">Belongs to the carbohydrate kinase PfkB family.</text>
</comment>
<evidence type="ECO:0000256" key="3">
    <source>
        <dbReference type="ARBA" id="ARBA00022777"/>
    </source>
</evidence>
<gene>
    <name evidence="6" type="ORF">D0435_02675</name>
</gene>
<organism evidence="6 7">
    <name type="scientific">Anaerotruncus colihominis</name>
    <dbReference type="NCBI Taxonomy" id="169435"/>
    <lineage>
        <taxon>Bacteria</taxon>
        <taxon>Bacillati</taxon>
        <taxon>Bacillota</taxon>
        <taxon>Clostridia</taxon>
        <taxon>Eubacteriales</taxon>
        <taxon>Oscillospiraceae</taxon>
        <taxon>Anaerotruncus</taxon>
    </lineage>
</organism>
<evidence type="ECO:0000313" key="6">
    <source>
        <dbReference type="EMBL" id="NBH60576.1"/>
    </source>
</evidence>
<name>A0A845QGP1_9FIRM</name>
<sequence>MKKILVIGSTVADIIINLDFLPTTAQDVHVKSQSMSLGGCAHNVADMIRHFGVPYTLFSPVGTGLYGDFVRNQLASKGLASPMPTPDMANGCCYCFVEESGERTFIVDHGAEYLFYKEWFDMLNLSKLQCAYICGLEIEDKTGSTIVDFLETSGLPVFYAPGPRICLIDDALMERIFALRPILHLNEDEICRYTGCVAISDAAAVLHKKTQNTIIITNGANGAYYFDGTAGGEGLVHVAPVPAEKIVDTIGAGDGHCGAVMAGLSMGLSMYDAIAKANAASSLVVSNKGGVLSDEEFKAGGIL</sequence>
<protein>
    <submittedName>
        <fullName evidence="6">Carbohydrate kinase</fullName>
    </submittedName>
</protein>
<keyword evidence="3 4" id="KW-0418">Kinase</keyword>
<dbReference type="GO" id="GO:0005829">
    <property type="term" value="C:cytosol"/>
    <property type="evidence" value="ECO:0007669"/>
    <property type="project" value="TreeGrafter"/>
</dbReference>
<evidence type="ECO:0000256" key="2">
    <source>
        <dbReference type="ARBA" id="ARBA00022679"/>
    </source>
</evidence>
<reference evidence="6 7" key="1">
    <citation type="submission" date="2018-08" db="EMBL/GenBank/DDBJ databases">
        <title>Murine metabolic-syndrome-specific gut microbial biobank.</title>
        <authorList>
            <person name="Liu C."/>
        </authorList>
    </citation>
    <scope>NUCLEOTIDE SEQUENCE [LARGE SCALE GENOMIC DNA]</scope>
    <source>
        <strain evidence="6 7">28</strain>
    </source>
</reference>
<proteinExistence type="inferred from homology"/>
<evidence type="ECO:0000259" key="5">
    <source>
        <dbReference type="Pfam" id="PF00294"/>
    </source>
</evidence>
<dbReference type="PROSITE" id="PS00583">
    <property type="entry name" value="PFKB_KINASES_1"/>
    <property type="match status" value="1"/>
</dbReference>
<dbReference type="Pfam" id="PF00294">
    <property type="entry name" value="PfkB"/>
    <property type="match status" value="1"/>
</dbReference>
<accession>A0A845QGP1</accession>
<comment type="caution">
    <text evidence="6">The sequence shown here is derived from an EMBL/GenBank/DDBJ whole genome shotgun (WGS) entry which is preliminary data.</text>
</comment>
<evidence type="ECO:0000313" key="7">
    <source>
        <dbReference type="Proteomes" id="UP000446866"/>
    </source>
</evidence>